<dbReference type="SUPFAM" id="SSF56719">
    <property type="entry name" value="Type II DNA topoisomerase"/>
    <property type="match status" value="1"/>
</dbReference>
<dbReference type="InterPro" id="IPR013757">
    <property type="entry name" value="Topo_IIA_A_a_sf"/>
</dbReference>
<reference evidence="1 2" key="1">
    <citation type="journal article" date="2020" name="IScience">
        <title>Genome Sequencing of the Endangered Kingdonia uniflora (Circaeasteraceae, Ranunculales) Reveals Potential Mechanisms of Evolutionary Specialization.</title>
        <authorList>
            <person name="Sun Y."/>
            <person name="Deng T."/>
            <person name="Zhang A."/>
            <person name="Moore M.J."/>
            <person name="Landis J.B."/>
            <person name="Lin N."/>
            <person name="Zhang H."/>
            <person name="Zhang X."/>
            <person name="Huang J."/>
            <person name="Zhang X."/>
            <person name="Sun H."/>
            <person name="Wang H."/>
        </authorList>
    </citation>
    <scope>NUCLEOTIDE SEQUENCE [LARGE SCALE GENOMIC DNA]</scope>
    <source>
        <strain evidence="1">TB1705</strain>
        <tissue evidence="1">Leaf</tissue>
    </source>
</reference>
<comment type="caution">
    <text evidence="1">The sequence shown here is derived from an EMBL/GenBank/DDBJ whole genome shotgun (WGS) entry which is preliminary data.</text>
</comment>
<dbReference type="GO" id="GO:0003677">
    <property type="term" value="F:DNA binding"/>
    <property type="evidence" value="ECO:0007669"/>
    <property type="project" value="InterPro"/>
</dbReference>
<dbReference type="OrthoDB" id="1938939at2759"/>
<dbReference type="GO" id="GO:0005524">
    <property type="term" value="F:ATP binding"/>
    <property type="evidence" value="ECO:0007669"/>
    <property type="project" value="InterPro"/>
</dbReference>
<evidence type="ECO:0000313" key="1">
    <source>
        <dbReference type="EMBL" id="KAF6154880.1"/>
    </source>
</evidence>
<accession>A0A7J7MJA3</accession>
<dbReference type="Proteomes" id="UP000541444">
    <property type="component" value="Unassembled WGS sequence"/>
</dbReference>
<dbReference type="AlphaFoldDB" id="A0A7J7MJA3"/>
<organism evidence="1 2">
    <name type="scientific">Kingdonia uniflora</name>
    <dbReference type="NCBI Taxonomy" id="39325"/>
    <lineage>
        <taxon>Eukaryota</taxon>
        <taxon>Viridiplantae</taxon>
        <taxon>Streptophyta</taxon>
        <taxon>Embryophyta</taxon>
        <taxon>Tracheophyta</taxon>
        <taxon>Spermatophyta</taxon>
        <taxon>Magnoliopsida</taxon>
        <taxon>Ranunculales</taxon>
        <taxon>Circaeasteraceae</taxon>
        <taxon>Kingdonia</taxon>
    </lineage>
</organism>
<dbReference type="EMBL" id="JACGCM010001448">
    <property type="protein sequence ID" value="KAF6154880.1"/>
    <property type="molecule type" value="Genomic_DNA"/>
</dbReference>
<sequence>GVKASNFEYILWMAIGSLTLEKVEELCAEKDKLIDEVDELKGSTLVFIDERSLRSREGT</sequence>
<keyword evidence="2" id="KW-1185">Reference proteome</keyword>
<dbReference type="InterPro" id="IPR013760">
    <property type="entry name" value="Topo_IIA-like_dom_sf"/>
</dbReference>
<dbReference type="Gene3D" id="1.10.268.10">
    <property type="entry name" value="Topoisomerase, domain 3"/>
    <property type="match status" value="1"/>
</dbReference>
<gene>
    <name evidence="1" type="ORF">GIB67_018317</name>
</gene>
<feature type="non-terminal residue" evidence="1">
    <location>
        <position position="1"/>
    </location>
</feature>
<evidence type="ECO:0000313" key="2">
    <source>
        <dbReference type="Proteomes" id="UP000541444"/>
    </source>
</evidence>
<name>A0A7J7MJA3_9MAGN</name>
<protein>
    <submittedName>
        <fullName evidence="1">Uncharacterized protein</fullName>
    </submittedName>
</protein>
<dbReference type="GO" id="GO:0003918">
    <property type="term" value="F:DNA topoisomerase type II (double strand cut, ATP-hydrolyzing) activity"/>
    <property type="evidence" value="ECO:0007669"/>
    <property type="project" value="InterPro"/>
</dbReference>
<proteinExistence type="predicted"/>